<evidence type="ECO:0000313" key="2">
    <source>
        <dbReference type="EMBL" id="KAL2074297.1"/>
    </source>
</evidence>
<dbReference type="EMBL" id="JAZHXI010000002">
    <property type="protein sequence ID" value="KAL2074297.1"/>
    <property type="molecule type" value="Genomic_DNA"/>
</dbReference>
<protein>
    <submittedName>
        <fullName evidence="2">Uncharacterized protein</fullName>
    </submittedName>
</protein>
<proteinExistence type="predicted"/>
<feature type="region of interest" description="Disordered" evidence="1">
    <location>
        <begin position="60"/>
        <end position="81"/>
    </location>
</feature>
<comment type="caution">
    <text evidence="2">The sequence shown here is derived from an EMBL/GenBank/DDBJ whole genome shotgun (WGS) entry which is preliminary data.</text>
</comment>
<dbReference type="Proteomes" id="UP001595075">
    <property type="component" value="Unassembled WGS sequence"/>
</dbReference>
<evidence type="ECO:0000256" key="1">
    <source>
        <dbReference type="SAM" id="MobiDB-lite"/>
    </source>
</evidence>
<evidence type="ECO:0000313" key="3">
    <source>
        <dbReference type="Proteomes" id="UP001595075"/>
    </source>
</evidence>
<reference evidence="2 3" key="1">
    <citation type="journal article" date="2024" name="Commun. Biol.">
        <title>Comparative genomic analysis of thermophilic fungi reveals convergent evolutionary adaptations and gene losses.</title>
        <authorList>
            <person name="Steindorff A.S."/>
            <person name="Aguilar-Pontes M.V."/>
            <person name="Robinson A.J."/>
            <person name="Andreopoulos B."/>
            <person name="LaButti K."/>
            <person name="Kuo A."/>
            <person name="Mondo S."/>
            <person name="Riley R."/>
            <person name="Otillar R."/>
            <person name="Haridas S."/>
            <person name="Lipzen A."/>
            <person name="Grimwood J."/>
            <person name="Schmutz J."/>
            <person name="Clum A."/>
            <person name="Reid I.D."/>
            <person name="Moisan M.C."/>
            <person name="Butler G."/>
            <person name="Nguyen T.T.M."/>
            <person name="Dewar K."/>
            <person name="Conant G."/>
            <person name="Drula E."/>
            <person name="Henrissat B."/>
            <person name="Hansel C."/>
            <person name="Singer S."/>
            <person name="Hutchinson M.I."/>
            <person name="de Vries R.P."/>
            <person name="Natvig D.O."/>
            <person name="Powell A.J."/>
            <person name="Tsang A."/>
            <person name="Grigoriev I.V."/>
        </authorList>
    </citation>
    <scope>NUCLEOTIDE SEQUENCE [LARGE SCALE GENOMIC DNA]</scope>
    <source>
        <strain evidence="2 3">CBS 494.80</strain>
    </source>
</reference>
<keyword evidence="3" id="KW-1185">Reference proteome</keyword>
<organism evidence="2 3">
    <name type="scientific">Oculimacula yallundae</name>
    <dbReference type="NCBI Taxonomy" id="86028"/>
    <lineage>
        <taxon>Eukaryota</taxon>
        <taxon>Fungi</taxon>
        <taxon>Dikarya</taxon>
        <taxon>Ascomycota</taxon>
        <taxon>Pezizomycotina</taxon>
        <taxon>Leotiomycetes</taxon>
        <taxon>Helotiales</taxon>
        <taxon>Ploettnerulaceae</taxon>
        <taxon>Oculimacula</taxon>
    </lineage>
</organism>
<feature type="compositionally biased region" description="Polar residues" evidence="1">
    <location>
        <begin position="71"/>
        <end position="81"/>
    </location>
</feature>
<accession>A0ABR4CXI5</accession>
<gene>
    <name evidence="2" type="ORF">VTL71DRAFT_8075</name>
</gene>
<name>A0ABR4CXI5_9HELO</name>
<sequence length="102" mass="11157">MGSQAPSNRGSNNLSLGSILTVNGMALDWTGIQPSNEGIPNIPRAIAWGRRSILSETSKYSTAHTDRPMVQHQNTDRPQTSRSRGLVMIFGLLLHAARSWQS</sequence>